<sequence>MLEFKLLLLVDKEGGKYLTIPLVLLTGLAPDRRNVCLSVTLRDPPRYATDKIGRDIGAIQDGAVLSISDPGPIS</sequence>
<evidence type="ECO:0000313" key="1">
    <source>
        <dbReference type="EMBL" id="KAK3782074.1"/>
    </source>
</evidence>
<reference evidence="1" key="1">
    <citation type="journal article" date="2023" name="G3 (Bethesda)">
        <title>A reference genome for the long-term kleptoplast-retaining sea slug Elysia crispata morphotype clarki.</title>
        <authorList>
            <person name="Eastman K.E."/>
            <person name="Pendleton A.L."/>
            <person name="Shaikh M.A."/>
            <person name="Suttiyut T."/>
            <person name="Ogas R."/>
            <person name="Tomko P."/>
            <person name="Gavelis G."/>
            <person name="Widhalm J.R."/>
            <person name="Wisecaver J.H."/>
        </authorList>
    </citation>
    <scope>NUCLEOTIDE SEQUENCE</scope>
    <source>
        <strain evidence="1">ECLA1</strain>
    </source>
</reference>
<dbReference type="Proteomes" id="UP001283361">
    <property type="component" value="Unassembled WGS sequence"/>
</dbReference>
<name>A0AAE1A6B3_9GAST</name>
<proteinExistence type="predicted"/>
<dbReference type="EMBL" id="JAWDGP010002538">
    <property type="protein sequence ID" value="KAK3782074.1"/>
    <property type="molecule type" value="Genomic_DNA"/>
</dbReference>
<evidence type="ECO:0000313" key="2">
    <source>
        <dbReference type="Proteomes" id="UP001283361"/>
    </source>
</evidence>
<dbReference type="AlphaFoldDB" id="A0AAE1A6B3"/>
<organism evidence="1 2">
    <name type="scientific">Elysia crispata</name>
    <name type="common">lettuce slug</name>
    <dbReference type="NCBI Taxonomy" id="231223"/>
    <lineage>
        <taxon>Eukaryota</taxon>
        <taxon>Metazoa</taxon>
        <taxon>Spiralia</taxon>
        <taxon>Lophotrochozoa</taxon>
        <taxon>Mollusca</taxon>
        <taxon>Gastropoda</taxon>
        <taxon>Heterobranchia</taxon>
        <taxon>Euthyneura</taxon>
        <taxon>Panpulmonata</taxon>
        <taxon>Sacoglossa</taxon>
        <taxon>Placobranchoidea</taxon>
        <taxon>Plakobranchidae</taxon>
        <taxon>Elysia</taxon>
    </lineage>
</organism>
<gene>
    <name evidence="1" type="ORF">RRG08_052340</name>
</gene>
<accession>A0AAE1A6B3</accession>
<protein>
    <submittedName>
        <fullName evidence="1">Uncharacterized protein</fullName>
    </submittedName>
</protein>
<comment type="caution">
    <text evidence="1">The sequence shown here is derived from an EMBL/GenBank/DDBJ whole genome shotgun (WGS) entry which is preliminary data.</text>
</comment>
<keyword evidence="2" id="KW-1185">Reference proteome</keyword>